<proteinExistence type="inferred from homology"/>
<reference evidence="6 7" key="1">
    <citation type="journal article" date="2018" name="Mol. Plant">
        <title>The genome of Artemisia annua provides insight into the evolution of Asteraceae family and artemisinin biosynthesis.</title>
        <authorList>
            <person name="Shen Q."/>
            <person name="Zhang L."/>
            <person name="Liao Z."/>
            <person name="Wang S."/>
            <person name="Yan T."/>
            <person name="Shi P."/>
            <person name="Liu M."/>
            <person name="Fu X."/>
            <person name="Pan Q."/>
            <person name="Wang Y."/>
            <person name="Lv Z."/>
            <person name="Lu X."/>
            <person name="Zhang F."/>
            <person name="Jiang W."/>
            <person name="Ma Y."/>
            <person name="Chen M."/>
            <person name="Hao X."/>
            <person name="Li L."/>
            <person name="Tang Y."/>
            <person name="Lv G."/>
            <person name="Zhou Y."/>
            <person name="Sun X."/>
            <person name="Brodelius P.E."/>
            <person name="Rose J.K.C."/>
            <person name="Tang K."/>
        </authorList>
    </citation>
    <scope>NUCLEOTIDE SEQUENCE [LARGE SCALE GENOMIC DNA]</scope>
    <source>
        <strain evidence="7">cv. Huhao1</strain>
        <tissue evidence="6">Leaf</tissue>
    </source>
</reference>
<keyword evidence="7" id="KW-1185">Reference proteome</keyword>
<accession>A0A2U1KZW0</accession>
<dbReference type="GO" id="GO:0016705">
    <property type="term" value="F:oxidoreductase activity, acting on paired donors, with incorporation or reduction of molecular oxygen"/>
    <property type="evidence" value="ECO:0007669"/>
    <property type="project" value="UniProtKB-ARBA"/>
</dbReference>
<evidence type="ECO:0000256" key="3">
    <source>
        <dbReference type="ARBA" id="ARBA00023004"/>
    </source>
</evidence>
<comment type="caution">
    <text evidence="6">The sequence shown here is derived from an EMBL/GenBank/DDBJ whole genome shotgun (WGS) entry which is preliminary data.</text>
</comment>
<dbReference type="EMBL" id="PKPP01012489">
    <property type="protein sequence ID" value="PWA42312.1"/>
    <property type="molecule type" value="Genomic_DNA"/>
</dbReference>
<evidence type="ECO:0000256" key="4">
    <source>
        <dbReference type="RuleBase" id="RU003682"/>
    </source>
</evidence>
<dbReference type="InterPro" id="IPR026992">
    <property type="entry name" value="DIOX_N"/>
</dbReference>
<keyword evidence="2 4" id="KW-0479">Metal-binding</keyword>
<evidence type="ECO:0000313" key="6">
    <source>
        <dbReference type="EMBL" id="PWA42312.1"/>
    </source>
</evidence>
<dbReference type="InterPro" id="IPR044861">
    <property type="entry name" value="IPNS-like_FE2OG_OXY"/>
</dbReference>
<name>A0A2U1KZW0_ARTAN</name>
<dbReference type="AlphaFoldDB" id="A0A2U1KZW0"/>
<dbReference type="SUPFAM" id="SSF51197">
    <property type="entry name" value="Clavaminate synthase-like"/>
    <property type="match status" value="1"/>
</dbReference>
<dbReference type="Pfam" id="PF03171">
    <property type="entry name" value="2OG-FeII_Oxy"/>
    <property type="match status" value="1"/>
</dbReference>
<evidence type="ECO:0000256" key="1">
    <source>
        <dbReference type="ARBA" id="ARBA00008056"/>
    </source>
</evidence>
<organism evidence="6 7">
    <name type="scientific">Artemisia annua</name>
    <name type="common">Sweet wormwood</name>
    <dbReference type="NCBI Taxonomy" id="35608"/>
    <lineage>
        <taxon>Eukaryota</taxon>
        <taxon>Viridiplantae</taxon>
        <taxon>Streptophyta</taxon>
        <taxon>Embryophyta</taxon>
        <taxon>Tracheophyta</taxon>
        <taxon>Spermatophyta</taxon>
        <taxon>Magnoliopsida</taxon>
        <taxon>eudicotyledons</taxon>
        <taxon>Gunneridae</taxon>
        <taxon>Pentapetalae</taxon>
        <taxon>asterids</taxon>
        <taxon>campanulids</taxon>
        <taxon>Asterales</taxon>
        <taxon>Asteraceae</taxon>
        <taxon>Asteroideae</taxon>
        <taxon>Anthemideae</taxon>
        <taxon>Artemisiinae</taxon>
        <taxon>Artemisia</taxon>
    </lineage>
</organism>
<dbReference type="OrthoDB" id="288590at2759"/>
<evidence type="ECO:0000259" key="5">
    <source>
        <dbReference type="PROSITE" id="PS51471"/>
    </source>
</evidence>
<dbReference type="GO" id="GO:0051213">
    <property type="term" value="F:dioxygenase activity"/>
    <property type="evidence" value="ECO:0007669"/>
    <property type="project" value="UniProtKB-KW"/>
</dbReference>
<keyword evidence="3 4" id="KW-0408">Iron</keyword>
<dbReference type="FunFam" id="2.60.120.330:FF:000018">
    <property type="entry name" value="2-oxoglutarate (2OG) and Fe(II)-dependent oxygenase superfamily protein"/>
    <property type="match status" value="1"/>
</dbReference>
<dbReference type="InterPro" id="IPR005123">
    <property type="entry name" value="Oxoglu/Fe-dep_dioxygenase_dom"/>
</dbReference>
<feature type="domain" description="Fe2OG dioxygenase" evidence="5">
    <location>
        <begin position="217"/>
        <end position="319"/>
    </location>
</feature>
<dbReference type="InterPro" id="IPR050295">
    <property type="entry name" value="Plant_2OG-oxidoreductases"/>
</dbReference>
<dbReference type="InterPro" id="IPR027443">
    <property type="entry name" value="IPNS-like_sf"/>
</dbReference>
<comment type="similarity">
    <text evidence="1 4">Belongs to the iron/ascorbate-dependent oxidoreductase family.</text>
</comment>
<keyword evidence="6" id="KW-0223">Dioxygenase</keyword>
<dbReference type="Gene3D" id="2.60.120.330">
    <property type="entry name" value="B-lactam Antibiotic, Isopenicillin N Synthase, Chain"/>
    <property type="match status" value="1"/>
</dbReference>
<dbReference type="PANTHER" id="PTHR47991">
    <property type="entry name" value="OXOGLUTARATE/IRON-DEPENDENT DIOXYGENASE"/>
    <property type="match status" value="1"/>
</dbReference>
<sequence length="366" mass="41764">MIYPYIMFRSTMARRDSLPVKTAQQMAMDGDQPPSKYIYSNNTSYAKFGPLETSPPFAPVPVIDIGCLLSSCKQDEQENELAKLRSALTTWGCFQAVNHGLSDSYLDNIQQVIKQFFELSLEDKREYFRETGSVEGYGNDMTYSETQVQDWCDRLFLRILPEDQRKLRFWPENPSNFRETIDDYTKKIMSISLVIFKAMAKSLELEENCFSKHFTEESDVLQGRFILYPPCPTPDKVFGLKAHSDRSGITLLLQDPGVEGLQVLNDGKWYMVPVIPEALFINLGDQMQILSNGIFKSPVHRVVTNSDKGRISVAMFTEPEPNKEIGPVDALVDEKRPRVYKTVKDYAVFNHECFQKGVVALDAVKL</sequence>
<dbReference type="GO" id="GO:0046872">
    <property type="term" value="F:metal ion binding"/>
    <property type="evidence" value="ECO:0007669"/>
    <property type="project" value="UniProtKB-KW"/>
</dbReference>
<evidence type="ECO:0000313" key="7">
    <source>
        <dbReference type="Proteomes" id="UP000245207"/>
    </source>
</evidence>
<dbReference type="PROSITE" id="PS51471">
    <property type="entry name" value="FE2OG_OXY"/>
    <property type="match status" value="1"/>
</dbReference>
<gene>
    <name evidence="6" type="ORF">CTI12_AA546020</name>
</gene>
<protein>
    <submittedName>
        <fullName evidence="6">Non-heme dioxygenase N-terminal domain-containing protein</fullName>
    </submittedName>
</protein>
<dbReference type="Pfam" id="PF14226">
    <property type="entry name" value="DIOX_N"/>
    <property type="match status" value="1"/>
</dbReference>
<dbReference type="Proteomes" id="UP000245207">
    <property type="component" value="Unassembled WGS sequence"/>
</dbReference>
<dbReference type="STRING" id="35608.A0A2U1KZW0"/>
<evidence type="ECO:0000256" key="2">
    <source>
        <dbReference type="ARBA" id="ARBA00022723"/>
    </source>
</evidence>
<keyword evidence="4" id="KW-0560">Oxidoreductase</keyword>